<keyword evidence="10" id="KW-0829">Tyrosine-protein kinase</keyword>
<evidence type="ECO:0000256" key="3">
    <source>
        <dbReference type="ARBA" id="ARBA00022679"/>
    </source>
</evidence>
<dbReference type="InterPro" id="IPR013783">
    <property type="entry name" value="Ig-like_fold"/>
</dbReference>
<evidence type="ECO:0000256" key="7">
    <source>
        <dbReference type="ARBA" id="ARBA00022840"/>
    </source>
</evidence>
<dbReference type="Pfam" id="PF07679">
    <property type="entry name" value="I-set"/>
    <property type="match status" value="1"/>
</dbReference>
<feature type="transmembrane region" description="Helical" evidence="18">
    <location>
        <begin position="72"/>
        <end position="94"/>
    </location>
</feature>
<evidence type="ECO:0000259" key="19">
    <source>
        <dbReference type="PROSITE" id="PS50011"/>
    </source>
</evidence>
<dbReference type="PANTHER" id="PTHR24416:SF600">
    <property type="entry name" value="PDGF- AND VEGF-RECEPTOR RELATED, ISOFORM J"/>
    <property type="match status" value="1"/>
</dbReference>
<dbReference type="AlphaFoldDB" id="A0A6I9VXW9"/>
<comment type="subcellular location">
    <subcellularLocation>
        <location evidence="14">Endomembrane system</location>
        <topology evidence="14">Single-pass type I membrane protein</topology>
    </subcellularLocation>
</comment>
<dbReference type="Gene3D" id="3.30.200.20">
    <property type="entry name" value="Phosphorylase Kinase, domain 1"/>
    <property type="match status" value="1"/>
</dbReference>
<dbReference type="GO" id="GO:0007169">
    <property type="term" value="P:cell surface receptor protein tyrosine kinase signaling pathway"/>
    <property type="evidence" value="ECO:0007669"/>
    <property type="project" value="InterPro"/>
</dbReference>
<evidence type="ECO:0000313" key="22">
    <source>
        <dbReference type="RefSeq" id="XP_011631953.1"/>
    </source>
</evidence>
<evidence type="ECO:0000256" key="2">
    <source>
        <dbReference type="ARBA" id="ARBA00022553"/>
    </source>
</evidence>
<evidence type="ECO:0000256" key="8">
    <source>
        <dbReference type="ARBA" id="ARBA00022989"/>
    </source>
</evidence>
<keyword evidence="11" id="KW-1015">Disulfide bond</keyword>
<dbReference type="InterPro" id="IPR007110">
    <property type="entry name" value="Ig-like_dom"/>
</dbReference>
<dbReference type="InterPro" id="IPR011009">
    <property type="entry name" value="Kinase-like_dom_sf"/>
</dbReference>
<dbReference type="GO" id="GO:0043235">
    <property type="term" value="C:receptor complex"/>
    <property type="evidence" value="ECO:0007669"/>
    <property type="project" value="TreeGrafter"/>
</dbReference>
<name>A0A6I9VXW9_9HYME</name>
<accession>A0A6I9VXW9</accession>
<keyword evidence="9 18" id="KW-0472">Membrane</keyword>
<evidence type="ECO:0000256" key="1">
    <source>
        <dbReference type="ARBA" id="ARBA00011902"/>
    </source>
</evidence>
<evidence type="ECO:0000256" key="10">
    <source>
        <dbReference type="ARBA" id="ARBA00023137"/>
    </source>
</evidence>
<keyword evidence="6" id="KW-0418">Kinase</keyword>
<dbReference type="FunFam" id="3.30.200.20:FF:000384">
    <property type="entry name" value="Receptor protein-tyrosine kinase"/>
    <property type="match status" value="1"/>
</dbReference>
<dbReference type="Pfam" id="PF07714">
    <property type="entry name" value="PK_Tyr_Ser-Thr"/>
    <property type="match status" value="1"/>
</dbReference>
<dbReference type="OrthoDB" id="3256376at2759"/>
<dbReference type="InterPro" id="IPR001824">
    <property type="entry name" value="Tyr_kinase_rcpt_3_CS"/>
</dbReference>
<dbReference type="PROSITE" id="PS00240">
    <property type="entry name" value="RECEPTOR_TYR_KIN_III"/>
    <property type="match status" value="1"/>
</dbReference>
<dbReference type="PANTHER" id="PTHR24416">
    <property type="entry name" value="TYROSINE-PROTEIN KINASE RECEPTOR"/>
    <property type="match status" value="1"/>
</dbReference>
<dbReference type="PROSITE" id="PS50835">
    <property type="entry name" value="IG_LIKE"/>
    <property type="match status" value="1"/>
</dbReference>
<evidence type="ECO:0000256" key="18">
    <source>
        <dbReference type="SAM" id="Phobius"/>
    </source>
</evidence>
<comment type="catalytic activity">
    <reaction evidence="15">
        <text>L-tyrosyl-[protein] + ATP = O-phospho-L-tyrosyl-[protein] + ADP + H(+)</text>
        <dbReference type="Rhea" id="RHEA:10596"/>
        <dbReference type="Rhea" id="RHEA-COMP:10136"/>
        <dbReference type="Rhea" id="RHEA-COMP:20101"/>
        <dbReference type="ChEBI" id="CHEBI:15378"/>
        <dbReference type="ChEBI" id="CHEBI:30616"/>
        <dbReference type="ChEBI" id="CHEBI:46858"/>
        <dbReference type="ChEBI" id="CHEBI:61978"/>
        <dbReference type="ChEBI" id="CHEBI:456216"/>
        <dbReference type="EC" id="2.7.10.1"/>
    </reaction>
</comment>
<feature type="region of interest" description="Disordered" evidence="17">
    <location>
        <begin position="707"/>
        <end position="731"/>
    </location>
</feature>
<keyword evidence="5 16" id="KW-0547">Nucleotide-binding</keyword>
<dbReference type="InterPro" id="IPR008266">
    <property type="entry name" value="Tyr_kinase_AS"/>
</dbReference>
<dbReference type="PROSITE" id="PS00107">
    <property type="entry name" value="PROTEIN_KINASE_ATP"/>
    <property type="match status" value="1"/>
</dbReference>
<dbReference type="InterPro" id="IPR013098">
    <property type="entry name" value="Ig_I-set"/>
</dbReference>
<evidence type="ECO:0000256" key="9">
    <source>
        <dbReference type="ARBA" id="ARBA00023136"/>
    </source>
</evidence>
<keyword evidence="4 18" id="KW-0812">Transmembrane</keyword>
<dbReference type="GO" id="GO:0005524">
    <property type="term" value="F:ATP binding"/>
    <property type="evidence" value="ECO:0007669"/>
    <property type="project" value="UniProtKB-UniRule"/>
</dbReference>
<dbReference type="CTD" id="5817"/>
<evidence type="ECO:0000256" key="15">
    <source>
        <dbReference type="ARBA" id="ARBA00051243"/>
    </source>
</evidence>
<dbReference type="InterPro" id="IPR036179">
    <property type="entry name" value="Ig-like_dom_sf"/>
</dbReference>
<keyword evidence="2" id="KW-0597">Phosphoprotein</keyword>
<organism evidence="21 22">
    <name type="scientific">Pogonomyrmex barbatus</name>
    <name type="common">red harvester ant</name>
    <dbReference type="NCBI Taxonomy" id="144034"/>
    <lineage>
        <taxon>Eukaryota</taxon>
        <taxon>Metazoa</taxon>
        <taxon>Ecdysozoa</taxon>
        <taxon>Arthropoda</taxon>
        <taxon>Hexapoda</taxon>
        <taxon>Insecta</taxon>
        <taxon>Pterygota</taxon>
        <taxon>Neoptera</taxon>
        <taxon>Endopterygota</taxon>
        <taxon>Hymenoptera</taxon>
        <taxon>Apocrita</taxon>
        <taxon>Aculeata</taxon>
        <taxon>Formicoidea</taxon>
        <taxon>Formicidae</taxon>
        <taxon>Myrmicinae</taxon>
        <taxon>Pogonomyrmex</taxon>
    </lineage>
</organism>
<dbReference type="RefSeq" id="XP_011631953.1">
    <property type="nucleotide sequence ID" value="XM_011633651.1"/>
</dbReference>
<dbReference type="PROSITE" id="PS00109">
    <property type="entry name" value="PROTEIN_KINASE_TYR"/>
    <property type="match status" value="1"/>
</dbReference>
<evidence type="ECO:0000256" key="4">
    <source>
        <dbReference type="ARBA" id="ARBA00022692"/>
    </source>
</evidence>
<dbReference type="GO" id="GO:0012505">
    <property type="term" value="C:endomembrane system"/>
    <property type="evidence" value="ECO:0007669"/>
    <property type="project" value="UniProtKB-SubCell"/>
</dbReference>
<dbReference type="GO" id="GO:0005886">
    <property type="term" value="C:plasma membrane"/>
    <property type="evidence" value="ECO:0007669"/>
    <property type="project" value="TreeGrafter"/>
</dbReference>
<keyword evidence="3" id="KW-0808">Transferase</keyword>
<protein>
    <recommendedName>
        <fullName evidence="1">receptor protein-tyrosine kinase</fullName>
        <ecNumber evidence="1">2.7.10.1</ecNumber>
    </recommendedName>
</protein>
<dbReference type="Gene3D" id="2.60.40.10">
    <property type="entry name" value="Immunoglobulins"/>
    <property type="match status" value="1"/>
</dbReference>
<dbReference type="EC" id="2.7.10.1" evidence="1"/>
<proteinExistence type="predicted"/>
<dbReference type="InterPro" id="IPR050122">
    <property type="entry name" value="RTK"/>
</dbReference>
<reference evidence="22" key="1">
    <citation type="submission" date="2025-08" db="UniProtKB">
        <authorList>
            <consortium name="RefSeq"/>
        </authorList>
    </citation>
    <scope>IDENTIFICATION</scope>
</reference>
<feature type="domain" description="Ig-like" evidence="20">
    <location>
        <begin position="1"/>
        <end position="63"/>
    </location>
</feature>
<dbReference type="PROSITE" id="PS50011">
    <property type="entry name" value="PROTEIN_KINASE_DOM"/>
    <property type="match status" value="1"/>
</dbReference>
<evidence type="ECO:0000313" key="21">
    <source>
        <dbReference type="Proteomes" id="UP000504615"/>
    </source>
</evidence>
<feature type="region of interest" description="Disordered" evidence="17">
    <location>
        <begin position="635"/>
        <end position="654"/>
    </location>
</feature>
<keyword evidence="12" id="KW-0675">Receptor</keyword>
<evidence type="ECO:0000256" key="16">
    <source>
        <dbReference type="PROSITE-ProRule" id="PRU10141"/>
    </source>
</evidence>
<evidence type="ECO:0000256" key="5">
    <source>
        <dbReference type="ARBA" id="ARBA00022741"/>
    </source>
</evidence>
<dbReference type="Proteomes" id="UP000504615">
    <property type="component" value="Unplaced"/>
</dbReference>
<evidence type="ECO:0000256" key="13">
    <source>
        <dbReference type="ARBA" id="ARBA00023180"/>
    </source>
</evidence>
<evidence type="ECO:0000256" key="6">
    <source>
        <dbReference type="ARBA" id="ARBA00022777"/>
    </source>
</evidence>
<dbReference type="GeneID" id="105423752"/>
<dbReference type="InterPro" id="IPR017441">
    <property type="entry name" value="Protein_kinase_ATP_BS"/>
</dbReference>
<dbReference type="SUPFAM" id="SSF48726">
    <property type="entry name" value="Immunoglobulin"/>
    <property type="match status" value="1"/>
</dbReference>
<feature type="compositionally biased region" description="Basic and acidic residues" evidence="17">
    <location>
        <begin position="642"/>
        <end position="652"/>
    </location>
</feature>
<feature type="binding site" evidence="16">
    <location>
        <position position="182"/>
    </location>
    <ligand>
        <name>ATP</name>
        <dbReference type="ChEBI" id="CHEBI:30616"/>
    </ligand>
</feature>
<gene>
    <name evidence="22" type="primary">LOC105423752</name>
</gene>
<dbReference type="Gene3D" id="1.10.510.10">
    <property type="entry name" value="Transferase(Phosphotransferase) domain 1"/>
    <property type="match status" value="1"/>
</dbReference>
<evidence type="ECO:0000256" key="11">
    <source>
        <dbReference type="ARBA" id="ARBA00023157"/>
    </source>
</evidence>
<dbReference type="SUPFAM" id="SSF56112">
    <property type="entry name" value="Protein kinase-like (PK-like)"/>
    <property type="match status" value="1"/>
</dbReference>
<evidence type="ECO:0000259" key="20">
    <source>
        <dbReference type="PROSITE" id="PS50835"/>
    </source>
</evidence>
<evidence type="ECO:0000256" key="17">
    <source>
        <dbReference type="SAM" id="MobiDB-lite"/>
    </source>
</evidence>
<dbReference type="InterPro" id="IPR000719">
    <property type="entry name" value="Prot_kinase_dom"/>
</dbReference>
<evidence type="ECO:0000256" key="14">
    <source>
        <dbReference type="ARBA" id="ARBA00046288"/>
    </source>
</evidence>
<dbReference type="GO" id="GO:0004714">
    <property type="term" value="F:transmembrane receptor protein tyrosine kinase activity"/>
    <property type="evidence" value="ECO:0007669"/>
    <property type="project" value="UniProtKB-EC"/>
</dbReference>
<dbReference type="FunFam" id="1.10.510.10:FF:000373">
    <property type="entry name" value="Receptor protein-tyrosine kinase"/>
    <property type="match status" value="1"/>
</dbReference>
<evidence type="ECO:0000256" key="12">
    <source>
        <dbReference type="ARBA" id="ARBA00023170"/>
    </source>
</evidence>
<keyword evidence="13" id="KW-0325">Glycoprotein</keyword>
<keyword evidence="7 16" id="KW-0067">ATP-binding</keyword>
<sequence>MPKPTILWYKDNILLKENDQYLFKFNYQELHIKYLKQHDSGKYLCRAISRLGTNETFQQIMVKSTKWQKMDIILVTSIAILCFIVVILAIFFTIKVRREKKMRKELMEAGLMHFEEGALECLNPELTVDDQAELLPYDKKWEFPRERLKLGKQLGSGAFGVVMKAEAQGICENETVTTVAVKMVRRTTDPTYVRALASELKIMVHLGKHLNVVNLLGACTKNISKRELLVIVEFCRFGNLHNYLLRHRNSFINQIDPKTGKLDFTIGMDILTRTVSINSNNSLSANSDTDVVVQYCPGMGPGSEEINFSQDDCVLSNNSSQPGWRSNYRGDYKDQNLKPICTQDLLSWAFQVARGMEYLSQRRVLHGDLAARNILLAEHNIVKICDFGLAKTMYKDGNYKKKGDGPLPIKWMAIESIRDRIFSTQSDIWSFGIVLWEFFTLAETPYPGMEAEKQYQKLIEGYRMEQPDYAIHEIYDIMLQCWKAKPTLRPSFTDLVENIGNLLEENVKMHYIILNTPYMDMNTMNLESGKNDYLTMMSAPDHAALSSPNHDYVNTFISKDITDSSYLCMNPSMSPTDESGIFSPRSNQNHSHFEFPSPASDSEDAIEQSPMLKHEEDPYLKPINVHERRAEFARQRQAMKNQTKDKSIDRDSGYCNTPRNLHLIDLNDIDKNDMTKQVDSRKKDYAPPIISTQDNYVNMPIQKNDLKRGMPDSFSNPSYVMINDREMDQRT</sequence>
<keyword evidence="21" id="KW-1185">Reference proteome</keyword>
<feature type="domain" description="Protein kinase" evidence="19">
    <location>
        <begin position="148"/>
        <end position="513"/>
    </location>
</feature>
<keyword evidence="8 18" id="KW-1133">Transmembrane helix</keyword>
<dbReference type="KEGG" id="pbar:105423752"/>
<dbReference type="InterPro" id="IPR001245">
    <property type="entry name" value="Ser-Thr/Tyr_kinase_cat_dom"/>
</dbReference>